<evidence type="ECO:0000259" key="4">
    <source>
        <dbReference type="Pfam" id="PF20990"/>
    </source>
</evidence>
<dbReference type="InterPro" id="IPR018702">
    <property type="entry name" value="DUF2207"/>
</dbReference>
<organism evidence="5 6">
    <name type="scientific">Propioniciclava soli</name>
    <dbReference type="NCBI Taxonomy" id="2775081"/>
    <lineage>
        <taxon>Bacteria</taxon>
        <taxon>Bacillati</taxon>
        <taxon>Actinomycetota</taxon>
        <taxon>Actinomycetes</taxon>
        <taxon>Propionibacteriales</taxon>
        <taxon>Propionibacteriaceae</taxon>
        <taxon>Propioniciclava</taxon>
    </lineage>
</organism>
<feature type="transmembrane region" description="Helical" evidence="1">
    <location>
        <begin position="246"/>
        <end position="270"/>
    </location>
</feature>
<accession>A0ABZ3C8U1</accession>
<evidence type="ECO:0000256" key="1">
    <source>
        <dbReference type="SAM" id="Phobius"/>
    </source>
</evidence>
<proteinExistence type="predicted"/>
<keyword evidence="1" id="KW-0472">Membrane</keyword>
<dbReference type="Pfam" id="PF09972">
    <property type="entry name" value="DUF2207"/>
    <property type="match status" value="1"/>
</dbReference>
<gene>
    <name evidence="5" type="ORF">PCC79_02235</name>
</gene>
<evidence type="ECO:0000313" key="5">
    <source>
        <dbReference type="EMBL" id="WZW99051.1"/>
    </source>
</evidence>
<feature type="chain" id="PRO_5045467790" evidence="2">
    <location>
        <begin position="32"/>
        <end position="608"/>
    </location>
</feature>
<dbReference type="Pfam" id="PF20990">
    <property type="entry name" value="DUF2207_C"/>
    <property type="match status" value="1"/>
</dbReference>
<dbReference type="RefSeq" id="WP_342372878.1">
    <property type="nucleotide sequence ID" value="NZ_CP115965.1"/>
</dbReference>
<dbReference type="Proteomes" id="UP001434337">
    <property type="component" value="Chromosome"/>
</dbReference>
<feature type="domain" description="DUF2207" evidence="3">
    <location>
        <begin position="38"/>
        <end position="225"/>
    </location>
</feature>
<evidence type="ECO:0000256" key="2">
    <source>
        <dbReference type="SAM" id="SignalP"/>
    </source>
</evidence>
<keyword evidence="6" id="KW-1185">Reference proteome</keyword>
<protein>
    <submittedName>
        <fullName evidence="5">DUF2207 domain-containing protein</fullName>
    </submittedName>
</protein>
<name>A0ABZ3C8U1_9ACTN</name>
<keyword evidence="1" id="KW-0812">Transmembrane</keyword>
<evidence type="ECO:0000259" key="3">
    <source>
        <dbReference type="Pfam" id="PF09972"/>
    </source>
</evidence>
<sequence length="608" mass="63871">MTRTLRATVLGILAAVLGLLVFAGAPATARADEDNWAINRYDVTARVDADGTAHVTVDLDFDFADEPGHGPFVALVEQQRVEGNPDVWRRVSYDLGEVTSSTGAPTDVETSHEDGSLLVRIGDEDVEVGGVQNYRLEYTARGLIAPQQATSGLDEVNWNVVGTGWQVPLRNVSLTLSGPTNIQRTACFWGSGFTEPCTHDATAATATYSHDLLEPGEGLQAVAGFPSGTFVGAGPVFEKRYHPGNLFPLTPATGLVTAALTVLGVGAVLLRTRRGARDEAYLGLTPGVRPAPGQEAAVGAALAKAPVTVAFTPPKGARPGEVGVLLDATADDVDVTATIIDLAVRGHVQISEAGRGWRFTERRTDDPLTGPEAHVLNTLFSAGNQVTTKELEDKRYHDLLPGTRGRLYARVTRDLHWFAEQPNHSRTIAAFAGVAIAVAGVILGAILAVAAGWGLVGLALLITGVLVMALSNRFGRRTAEGSAVLAEAKGFELYLRTAEADQIRFEEGIDIFSRYLPYAIVFGVADRWVKIFSDLAARGQYTPDDWYIGPSGFFYGASFGNALNSLSGNLSSAMQASVANQTQATAGSSGGSGFSGGGGFGGGGGGGW</sequence>
<feature type="transmembrane region" description="Helical" evidence="1">
    <location>
        <begin position="453"/>
        <end position="470"/>
    </location>
</feature>
<feature type="domain" description="Predicted membrane protein YciQ-like C-terminal" evidence="4">
    <location>
        <begin position="312"/>
        <end position="530"/>
    </location>
</feature>
<evidence type="ECO:0000313" key="6">
    <source>
        <dbReference type="Proteomes" id="UP001434337"/>
    </source>
</evidence>
<dbReference type="InterPro" id="IPR048389">
    <property type="entry name" value="YciQ-like_C"/>
</dbReference>
<keyword evidence="2" id="KW-0732">Signal</keyword>
<reference evidence="5 6" key="1">
    <citation type="journal article" date="2023" name="Environ Microbiome">
        <title>A coral-associated actinobacterium mitigates coral bleaching under heat stress.</title>
        <authorList>
            <person name="Li J."/>
            <person name="Zou Y."/>
            <person name="Li Q."/>
            <person name="Zhang J."/>
            <person name="Bourne D.G."/>
            <person name="Lyu Y."/>
            <person name="Liu C."/>
            <person name="Zhang S."/>
        </authorList>
    </citation>
    <scope>NUCLEOTIDE SEQUENCE [LARGE SCALE GENOMIC DNA]</scope>
    <source>
        <strain evidence="5 6">SCSIO 13291</strain>
    </source>
</reference>
<feature type="signal peptide" evidence="2">
    <location>
        <begin position="1"/>
        <end position="31"/>
    </location>
</feature>
<keyword evidence="1" id="KW-1133">Transmembrane helix</keyword>
<feature type="transmembrane region" description="Helical" evidence="1">
    <location>
        <begin position="428"/>
        <end position="447"/>
    </location>
</feature>
<dbReference type="EMBL" id="CP115965">
    <property type="protein sequence ID" value="WZW99051.1"/>
    <property type="molecule type" value="Genomic_DNA"/>
</dbReference>